<protein>
    <submittedName>
        <fullName evidence="2">Uncharacterized protein</fullName>
    </submittedName>
</protein>
<accession>A0A327WGJ9</accession>
<reference evidence="2 3" key="1">
    <citation type="submission" date="2018-06" db="EMBL/GenBank/DDBJ databases">
        <title>Genomic Encyclopedia of Archaeal and Bacterial Type Strains, Phase II (KMG-II): from individual species to whole genera.</title>
        <authorList>
            <person name="Goeker M."/>
        </authorList>
    </citation>
    <scope>NUCLEOTIDE SEQUENCE [LARGE SCALE GENOMIC DNA]</scope>
    <source>
        <strain evidence="2 3">DSM 21851</strain>
    </source>
</reference>
<keyword evidence="1" id="KW-1133">Transmembrane helix</keyword>
<evidence type="ECO:0000313" key="3">
    <source>
        <dbReference type="Proteomes" id="UP000248790"/>
    </source>
</evidence>
<keyword evidence="1" id="KW-0472">Membrane</keyword>
<sequence length="123" mass="13588">MVRFYALAIGKLLLSLIIDLIGMLTYLAPGSGETLDIVLAVISMAIVKSMYLRNERSEYVLLEEILPFTDIIPSATVIWFIKYLGSGKEALAEHLEMYPPDGGVKALSGGDFDINSLDYDKIK</sequence>
<gene>
    <name evidence="2" type="ORF">LX87_05591</name>
</gene>
<evidence type="ECO:0000256" key="1">
    <source>
        <dbReference type="SAM" id="Phobius"/>
    </source>
</evidence>
<comment type="caution">
    <text evidence="2">The sequence shown here is derived from an EMBL/GenBank/DDBJ whole genome shotgun (WGS) entry which is preliminary data.</text>
</comment>
<feature type="transmembrane region" description="Helical" evidence="1">
    <location>
        <begin position="12"/>
        <end position="28"/>
    </location>
</feature>
<dbReference type="AlphaFoldDB" id="A0A327WGJ9"/>
<dbReference type="RefSeq" id="WP_211325389.1">
    <property type="nucleotide sequence ID" value="NZ_QLMC01000018.1"/>
</dbReference>
<name>A0A327WGJ9_LARAB</name>
<keyword evidence="3" id="KW-1185">Reference proteome</keyword>
<feature type="transmembrane region" description="Helical" evidence="1">
    <location>
        <begin position="34"/>
        <end position="52"/>
    </location>
</feature>
<dbReference type="Proteomes" id="UP000248790">
    <property type="component" value="Unassembled WGS sequence"/>
</dbReference>
<keyword evidence="1" id="KW-0812">Transmembrane</keyword>
<proteinExistence type="predicted"/>
<evidence type="ECO:0000313" key="2">
    <source>
        <dbReference type="EMBL" id="RAJ89902.1"/>
    </source>
</evidence>
<dbReference type="EMBL" id="QLMC01000018">
    <property type="protein sequence ID" value="RAJ89902.1"/>
    <property type="molecule type" value="Genomic_DNA"/>
</dbReference>
<organism evidence="2 3">
    <name type="scientific">Larkinella arboricola</name>
    <dbReference type="NCBI Taxonomy" id="643671"/>
    <lineage>
        <taxon>Bacteria</taxon>
        <taxon>Pseudomonadati</taxon>
        <taxon>Bacteroidota</taxon>
        <taxon>Cytophagia</taxon>
        <taxon>Cytophagales</taxon>
        <taxon>Spirosomataceae</taxon>
        <taxon>Larkinella</taxon>
    </lineage>
</organism>